<comment type="caution">
    <text evidence="1">The sequence shown here is derived from an EMBL/GenBank/DDBJ whole genome shotgun (WGS) entry which is preliminary data.</text>
</comment>
<organism evidence="1 2">
    <name type="scientific">Vespula squamosa</name>
    <name type="common">Southern yellow jacket</name>
    <name type="synonym">Wasp</name>
    <dbReference type="NCBI Taxonomy" id="30214"/>
    <lineage>
        <taxon>Eukaryota</taxon>
        <taxon>Metazoa</taxon>
        <taxon>Ecdysozoa</taxon>
        <taxon>Arthropoda</taxon>
        <taxon>Hexapoda</taxon>
        <taxon>Insecta</taxon>
        <taxon>Pterygota</taxon>
        <taxon>Neoptera</taxon>
        <taxon>Endopterygota</taxon>
        <taxon>Hymenoptera</taxon>
        <taxon>Apocrita</taxon>
        <taxon>Aculeata</taxon>
        <taxon>Vespoidea</taxon>
        <taxon>Vespidae</taxon>
        <taxon>Vespinae</taxon>
        <taxon>Vespula</taxon>
    </lineage>
</organism>
<evidence type="ECO:0000313" key="1">
    <source>
        <dbReference type="EMBL" id="KAL2728644.1"/>
    </source>
</evidence>
<sequence length="83" mass="9094">MFSNGSVYNQSLDANTGRIGRTLARVSAGTSCSRAIKSPTVDFGFFFKRRLLDHVGHANLELESPLVRGSPHAATSTWWDLGR</sequence>
<protein>
    <submittedName>
        <fullName evidence="1">Uncharacterized protein</fullName>
    </submittedName>
</protein>
<name>A0ABD2B7D8_VESSQ</name>
<dbReference type="Proteomes" id="UP001607302">
    <property type="component" value="Unassembled WGS sequence"/>
</dbReference>
<dbReference type="EMBL" id="JAUDFV010000132">
    <property type="protein sequence ID" value="KAL2728644.1"/>
    <property type="molecule type" value="Genomic_DNA"/>
</dbReference>
<keyword evidence="2" id="KW-1185">Reference proteome</keyword>
<evidence type="ECO:0000313" key="2">
    <source>
        <dbReference type="Proteomes" id="UP001607302"/>
    </source>
</evidence>
<gene>
    <name evidence="1" type="ORF">V1478_006276</name>
</gene>
<reference evidence="1 2" key="1">
    <citation type="journal article" date="2024" name="Ann. Entomol. Soc. Am.">
        <title>Genomic analyses of the southern and eastern yellowjacket wasps (Hymenoptera: Vespidae) reveal evolutionary signatures of social life.</title>
        <authorList>
            <person name="Catto M.A."/>
            <person name="Caine P.B."/>
            <person name="Orr S.E."/>
            <person name="Hunt B.G."/>
            <person name="Goodisman M.A.D."/>
        </authorList>
    </citation>
    <scope>NUCLEOTIDE SEQUENCE [LARGE SCALE GENOMIC DNA]</scope>
    <source>
        <strain evidence="1">233</strain>
        <tissue evidence="1">Head and thorax</tissue>
    </source>
</reference>
<proteinExistence type="predicted"/>
<dbReference type="AlphaFoldDB" id="A0ABD2B7D8"/>
<accession>A0ABD2B7D8</accession>